<sequence length="857" mass="98012">MEKLQSPFTQTDAIHSTGEETPNSMIYIVGYALLSISFCLYVTFAFFNLDEGEHVSTFVVHYLLALVYVVLLITDHSYGITKSWRKENIHKTVILLNLFLISAYALNRVFTVFQDSTDWLCAYLIIASITTLSYRFFHVLPRWVNRLQQVLLGSTIVLYIYLSIFVSYIYGVGTIGILFLGIGMHAFVPLTVCIACFCLLRFSLRNGKIQYHAVVVGIVATLAYVTSFVIEWSTRVTRIETLANQSVMYPEMELPVWVTIGQSQKNDWISQRILKSDLVYTTHNRFADWRFMPSSSSWSEVKKHDPLVYVASIFDPISVSKDDRVKILQSFHNGRHQAQERLWSGDNLTTSYIVSDVDIYTDLRLAYTEKYLNIRNNAGGDHWWGNTEEAIYTFQLPEGSVVTSLSLWINGAEQKGILTSKQKAVKAYKTIVGVEARDPSVIHWQEGNTVSVRIFPCTKDEERKFKIGITSPLRLQEGKVYYEGITFRGPNPSGAKETHRIRFIGGAKDVDLPGDFMKDKKGDYIFEQSYDPDFAFSYKAVPVKDNRFSFNGYTYSLAAHEPKLQPVTIKNIYLDINNSWSRDEIDALSALSNEYTLYACVDQEMMSINTDNWKDLTRALHEQNFSLFPFHRVKDIEHSLVITKGKALSPHLRDFKDSKFAQGVRKFFAARKKIKVYNLEGDVSTYVSSFRELRGLEFTEGSINTLLNHLGNKTFPLTEESDERIILHDAHMIIRKVKDENAPAGEDNAPDHLARLFAYNNIMRNIGSDYFEDDYIDETLVEEAATAYVVSPVSSLIVLETQEDYKRFGIHDIDNSLLNASKNSSGAVPEPHEWMLIILFLTFIAYTIYRSKLRLAQ</sequence>
<dbReference type="NCBIfam" id="TIGR04477">
    <property type="entry name" value="sorted_by_XrtN"/>
    <property type="match status" value="1"/>
</dbReference>
<feature type="transmembrane region" description="Helical" evidence="1">
    <location>
        <begin position="832"/>
        <end position="849"/>
    </location>
</feature>
<dbReference type="PROSITE" id="PS51468">
    <property type="entry name" value="VIT"/>
    <property type="match status" value="1"/>
</dbReference>
<dbReference type="InterPro" id="IPR013694">
    <property type="entry name" value="VIT"/>
</dbReference>
<keyword evidence="1" id="KW-1133">Transmembrane helix</keyword>
<keyword evidence="1" id="KW-0812">Transmembrane</keyword>
<feature type="transmembrane region" description="Helical" evidence="1">
    <location>
        <begin position="59"/>
        <end position="81"/>
    </location>
</feature>
<dbReference type="EMBL" id="FUZU01000001">
    <property type="protein sequence ID" value="SKC66218.1"/>
    <property type="molecule type" value="Genomic_DNA"/>
</dbReference>
<evidence type="ECO:0000256" key="1">
    <source>
        <dbReference type="SAM" id="Phobius"/>
    </source>
</evidence>
<dbReference type="InterPro" id="IPR031005">
    <property type="entry name" value="Sorted_by_XrtN"/>
</dbReference>
<evidence type="ECO:0000313" key="4">
    <source>
        <dbReference type="Proteomes" id="UP000190961"/>
    </source>
</evidence>
<dbReference type="AlphaFoldDB" id="A0A1T5KSH6"/>
<feature type="domain" description="VIT" evidence="2">
    <location>
        <begin position="336"/>
        <end position="471"/>
    </location>
</feature>
<dbReference type="Proteomes" id="UP000190961">
    <property type="component" value="Unassembled WGS sequence"/>
</dbReference>
<protein>
    <submittedName>
        <fullName evidence="3">XrtN system VIT domain protein</fullName>
    </submittedName>
</protein>
<dbReference type="Pfam" id="PF08487">
    <property type="entry name" value="VIT"/>
    <property type="match status" value="1"/>
</dbReference>
<dbReference type="RefSeq" id="WP_079686958.1">
    <property type="nucleotide sequence ID" value="NZ_FUZU01000001.1"/>
</dbReference>
<feature type="transmembrane region" description="Helical" evidence="1">
    <location>
        <begin position="25"/>
        <end position="47"/>
    </location>
</feature>
<feature type="transmembrane region" description="Helical" evidence="1">
    <location>
        <begin position="211"/>
        <end position="230"/>
    </location>
</feature>
<feature type="transmembrane region" description="Helical" evidence="1">
    <location>
        <begin position="119"/>
        <end position="137"/>
    </location>
</feature>
<accession>A0A1T5KSH6</accession>
<gene>
    <name evidence="3" type="ORF">SAMN05660236_2512</name>
</gene>
<dbReference type="OrthoDB" id="1801976at2"/>
<organism evidence="3 4">
    <name type="scientific">Ohtaekwangia koreensis</name>
    <dbReference type="NCBI Taxonomy" id="688867"/>
    <lineage>
        <taxon>Bacteria</taxon>
        <taxon>Pseudomonadati</taxon>
        <taxon>Bacteroidota</taxon>
        <taxon>Cytophagia</taxon>
        <taxon>Cytophagales</taxon>
        <taxon>Fulvivirgaceae</taxon>
        <taxon>Ohtaekwangia</taxon>
    </lineage>
</organism>
<feature type="transmembrane region" description="Helical" evidence="1">
    <location>
        <begin position="149"/>
        <end position="170"/>
    </location>
</feature>
<name>A0A1T5KSH6_9BACT</name>
<feature type="transmembrane region" description="Helical" evidence="1">
    <location>
        <begin position="176"/>
        <end position="199"/>
    </location>
</feature>
<keyword evidence="4" id="KW-1185">Reference proteome</keyword>
<dbReference type="STRING" id="688867.SAMN05660236_2512"/>
<proteinExistence type="predicted"/>
<evidence type="ECO:0000259" key="2">
    <source>
        <dbReference type="PROSITE" id="PS51468"/>
    </source>
</evidence>
<feature type="transmembrane region" description="Helical" evidence="1">
    <location>
        <begin position="93"/>
        <end position="113"/>
    </location>
</feature>
<reference evidence="3 4" key="1">
    <citation type="submission" date="2017-02" db="EMBL/GenBank/DDBJ databases">
        <authorList>
            <person name="Peterson S.W."/>
        </authorList>
    </citation>
    <scope>NUCLEOTIDE SEQUENCE [LARGE SCALE GENOMIC DNA]</scope>
    <source>
        <strain evidence="3 4">DSM 25262</strain>
    </source>
</reference>
<keyword evidence="1" id="KW-0472">Membrane</keyword>
<evidence type="ECO:0000313" key="3">
    <source>
        <dbReference type="EMBL" id="SKC66218.1"/>
    </source>
</evidence>